<protein>
    <recommendedName>
        <fullName evidence="2">PPM-type phosphatase domain-containing protein</fullName>
    </recommendedName>
</protein>
<dbReference type="CDD" id="cd00143">
    <property type="entry name" value="PP2Cc"/>
    <property type="match status" value="1"/>
</dbReference>
<dbReference type="InterPro" id="IPR001932">
    <property type="entry name" value="PPM-type_phosphatase-like_dom"/>
</dbReference>
<dbReference type="EMBL" id="CAUYUJ010016607">
    <property type="protein sequence ID" value="CAK0867098.1"/>
    <property type="molecule type" value="Genomic_DNA"/>
</dbReference>
<dbReference type="InterPro" id="IPR015655">
    <property type="entry name" value="PP2C"/>
</dbReference>
<dbReference type="PANTHER" id="PTHR47992">
    <property type="entry name" value="PROTEIN PHOSPHATASE"/>
    <property type="match status" value="1"/>
</dbReference>
<dbReference type="SMART" id="SM00332">
    <property type="entry name" value="PP2Cc"/>
    <property type="match status" value="1"/>
</dbReference>
<name>A0ABN9V3A5_9DINO</name>
<proteinExistence type="predicted"/>
<evidence type="ECO:0000313" key="4">
    <source>
        <dbReference type="Proteomes" id="UP001189429"/>
    </source>
</evidence>
<gene>
    <name evidence="3" type="ORF">PCOR1329_LOCUS54108</name>
</gene>
<dbReference type="PROSITE" id="PS51746">
    <property type="entry name" value="PPM_2"/>
    <property type="match status" value="1"/>
</dbReference>
<dbReference type="InterPro" id="IPR036457">
    <property type="entry name" value="PPM-type-like_dom_sf"/>
</dbReference>
<dbReference type="Pfam" id="PF00481">
    <property type="entry name" value="PP2C"/>
    <property type="match status" value="1"/>
</dbReference>
<sequence>GRRRPSEYCVQLAHCGDSRAIVCRGDGLVCSEDHKPGRQDESDRIRAAGGSVMRGPLGGPLRVDGALAVSRAMGDFAYKLREADPAQCKVSAMPEVSTVTGCKAGDWVFIACDGIFDVMNNEEVHGFVQPRLLREKPGPADGGKIVTDLLRHCLEKGSKDNCTACLVQLQPGCPVQPPSKKLLQGGFAKASPEVREKYAEFISSHGFSVDGLAGCSAARPPPKAVGRGAAAVPALSPLVGPQKAAPPKPAQGGRLGAMHSAWRSRTVAGSAPTSPAGSPSVGGAPSAAAAVSAVSPGAGAAAARTDKLPPAAGASAPEGGAAGGSPAPGSPPTGGAPRKPRE</sequence>
<organism evidence="3 4">
    <name type="scientific">Prorocentrum cordatum</name>
    <dbReference type="NCBI Taxonomy" id="2364126"/>
    <lineage>
        <taxon>Eukaryota</taxon>
        <taxon>Sar</taxon>
        <taxon>Alveolata</taxon>
        <taxon>Dinophyceae</taxon>
        <taxon>Prorocentrales</taxon>
        <taxon>Prorocentraceae</taxon>
        <taxon>Prorocentrum</taxon>
    </lineage>
</organism>
<feature type="domain" description="PPM-type phosphatase" evidence="2">
    <location>
        <begin position="1"/>
        <end position="169"/>
    </location>
</feature>
<evidence type="ECO:0000259" key="2">
    <source>
        <dbReference type="PROSITE" id="PS51746"/>
    </source>
</evidence>
<evidence type="ECO:0000313" key="3">
    <source>
        <dbReference type="EMBL" id="CAK0867098.1"/>
    </source>
</evidence>
<feature type="region of interest" description="Disordered" evidence="1">
    <location>
        <begin position="238"/>
        <end position="342"/>
    </location>
</feature>
<reference evidence="3" key="1">
    <citation type="submission" date="2023-10" db="EMBL/GenBank/DDBJ databases">
        <authorList>
            <person name="Chen Y."/>
            <person name="Shah S."/>
            <person name="Dougan E. K."/>
            <person name="Thang M."/>
            <person name="Chan C."/>
        </authorList>
    </citation>
    <scope>NUCLEOTIDE SEQUENCE [LARGE SCALE GENOMIC DNA]</scope>
</reference>
<evidence type="ECO:0000256" key="1">
    <source>
        <dbReference type="SAM" id="MobiDB-lite"/>
    </source>
</evidence>
<comment type="caution">
    <text evidence="3">The sequence shown here is derived from an EMBL/GenBank/DDBJ whole genome shotgun (WGS) entry which is preliminary data.</text>
</comment>
<feature type="non-terminal residue" evidence="3">
    <location>
        <position position="1"/>
    </location>
</feature>
<dbReference type="Proteomes" id="UP001189429">
    <property type="component" value="Unassembled WGS sequence"/>
</dbReference>
<accession>A0ABN9V3A5</accession>
<dbReference type="SUPFAM" id="SSF81606">
    <property type="entry name" value="PP2C-like"/>
    <property type="match status" value="1"/>
</dbReference>
<keyword evidence="4" id="KW-1185">Reference proteome</keyword>
<feature type="compositionally biased region" description="Low complexity" evidence="1">
    <location>
        <begin position="267"/>
        <end position="342"/>
    </location>
</feature>
<dbReference type="Gene3D" id="3.60.40.10">
    <property type="entry name" value="PPM-type phosphatase domain"/>
    <property type="match status" value="1"/>
</dbReference>